<dbReference type="EMBL" id="OY569118">
    <property type="protein sequence ID" value="CAJ1000985.1"/>
    <property type="molecule type" value="Genomic_DNA"/>
</dbReference>
<dbReference type="AlphaFoldDB" id="A0AA48M4A1"/>
<proteinExistence type="predicted"/>
<keyword evidence="2" id="KW-1185">Reference proteome</keyword>
<protein>
    <submittedName>
        <fullName evidence="1">Recombinase</fullName>
    </submittedName>
</protein>
<dbReference type="RefSeq" id="WP_304414938.1">
    <property type="nucleotide sequence ID" value="NZ_OY569118.1"/>
</dbReference>
<reference evidence="1" key="1">
    <citation type="submission" date="2023-07" db="EMBL/GenBank/DDBJ databases">
        <authorList>
            <person name="Ivanov I."/>
            <person name="Teneva D."/>
            <person name="Stoikov I."/>
        </authorList>
    </citation>
    <scope>NUCLEOTIDE SEQUENCE</scope>
    <source>
        <strain evidence="1">4475</strain>
    </source>
</reference>
<evidence type="ECO:0000313" key="1">
    <source>
        <dbReference type="EMBL" id="CAJ1000985.1"/>
    </source>
</evidence>
<sequence>MAEQVIAFLELESVLTAHINDLRAKGADPVILLDETTEPTYGVCSRTVLVVNGPELTSFTELWIEDYGPLGMVTKGSITARAARLFVDYLDKKRFPQQAEGECGR</sequence>
<dbReference type="Proteomes" id="UP001189619">
    <property type="component" value="Chromosome"/>
</dbReference>
<gene>
    <name evidence="1" type="ORF">BSPP4475_01420</name>
</gene>
<organism evidence="1 2">
    <name type="scientific">Brevibacillus aydinogluensis</name>
    <dbReference type="NCBI Taxonomy" id="927786"/>
    <lineage>
        <taxon>Bacteria</taxon>
        <taxon>Bacillati</taxon>
        <taxon>Bacillota</taxon>
        <taxon>Bacilli</taxon>
        <taxon>Bacillales</taxon>
        <taxon>Paenibacillaceae</taxon>
        <taxon>Brevibacillus</taxon>
    </lineage>
</organism>
<name>A0AA48M4A1_9BACL</name>
<dbReference type="KEGG" id="bayd:BSPP4475_01420"/>
<accession>A0AA48M4A1</accession>
<evidence type="ECO:0000313" key="2">
    <source>
        <dbReference type="Proteomes" id="UP001189619"/>
    </source>
</evidence>